<dbReference type="InterPro" id="IPR001279">
    <property type="entry name" value="Metallo-B-lactamas"/>
</dbReference>
<dbReference type="CDD" id="cd07724">
    <property type="entry name" value="POD-like_MBL-fold"/>
    <property type="match status" value="1"/>
</dbReference>
<organism evidence="3 4">
    <name type="scientific">Hyphomonas johnsonii MHS-2</name>
    <dbReference type="NCBI Taxonomy" id="1280950"/>
    <lineage>
        <taxon>Bacteria</taxon>
        <taxon>Pseudomonadati</taxon>
        <taxon>Pseudomonadota</taxon>
        <taxon>Alphaproteobacteria</taxon>
        <taxon>Hyphomonadales</taxon>
        <taxon>Hyphomonadaceae</taxon>
        <taxon>Hyphomonas</taxon>
    </lineage>
</organism>
<dbReference type="GO" id="GO:0004792">
    <property type="term" value="F:thiosulfate-cyanide sulfurtransferase activity"/>
    <property type="evidence" value="ECO:0007669"/>
    <property type="project" value="InterPro"/>
</dbReference>
<dbReference type="EMBL" id="ARYK01000001">
    <property type="protein sequence ID" value="KCZ94166.1"/>
    <property type="molecule type" value="Genomic_DNA"/>
</dbReference>
<proteinExistence type="predicted"/>
<dbReference type="InterPro" id="IPR051682">
    <property type="entry name" value="Mito_Persulfide_Diox"/>
</dbReference>
<dbReference type="InterPro" id="IPR036873">
    <property type="entry name" value="Rhodanese-like_dom_sf"/>
</dbReference>
<evidence type="ECO:0000313" key="3">
    <source>
        <dbReference type="EMBL" id="KCZ94166.1"/>
    </source>
</evidence>
<dbReference type="OrthoDB" id="9784009at2"/>
<dbReference type="InterPro" id="IPR036866">
    <property type="entry name" value="RibonucZ/Hydroxyglut_hydro"/>
</dbReference>
<sequence length="343" mass="37425">MIFETFAVGGCRSYLIGCDEGCIGALIDPETSLEDQYRAAALRHGLRIAYIIDTHTHADHFSGARRLGASLGAPVVVHRDAPAPYASLRLDDGDSLRIGKLLLTAMHTPGHTSDSMSLIVGNKVFTGDALLIGGTGRTDLPTGDPEQLYDSLFNKLLLIDPATEVYPAHEYKGRDATTIGAEMAGNPRLQKRDRAEFVAMMESLNLSMPTHLTEALRVNMSGGTSVSEILTQAAAQVPFVSMDELLKRTRSRSNDLVILDVRERDAFERGHIPGARHVPRGQLELRVNEEFPDPTLRIITYCEFGKVSTLAAATLRQMGFQRAAALDGGFLGWRERGHDVETG</sequence>
<dbReference type="Proteomes" id="UP000025171">
    <property type="component" value="Unassembled WGS sequence"/>
</dbReference>
<keyword evidence="4" id="KW-1185">Reference proteome</keyword>
<dbReference type="STRING" id="1280950.HJO_02285"/>
<dbReference type="AlphaFoldDB" id="A0A059FUI7"/>
<keyword evidence="1" id="KW-0479">Metal-binding</keyword>
<gene>
    <name evidence="3" type="ORF">HJO_02285</name>
</gene>
<dbReference type="eggNOG" id="COG0607">
    <property type="taxonomic scope" value="Bacteria"/>
</dbReference>
<protein>
    <submittedName>
        <fullName evidence="3">Beta-lactamase-like protein</fullName>
    </submittedName>
</protein>
<evidence type="ECO:0000256" key="1">
    <source>
        <dbReference type="ARBA" id="ARBA00022723"/>
    </source>
</evidence>
<dbReference type="PANTHER" id="PTHR43084">
    <property type="entry name" value="PERSULFIDE DIOXYGENASE ETHE1"/>
    <property type="match status" value="1"/>
</dbReference>
<dbReference type="PROSITE" id="PS00380">
    <property type="entry name" value="RHODANESE_1"/>
    <property type="match status" value="1"/>
</dbReference>
<dbReference type="Gene3D" id="3.60.15.10">
    <property type="entry name" value="Ribonuclease Z/Hydroxyacylglutathione hydrolase-like"/>
    <property type="match status" value="1"/>
</dbReference>
<name>A0A059FUI7_9PROT</name>
<dbReference type="CDD" id="cd00158">
    <property type="entry name" value="RHOD"/>
    <property type="match status" value="1"/>
</dbReference>
<dbReference type="GO" id="GO:0006749">
    <property type="term" value="P:glutathione metabolic process"/>
    <property type="evidence" value="ECO:0007669"/>
    <property type="project" value="InterPro"/>
</dbReference>
<dbReference type="Gene3D" id="3.40.250.10">
    <property type="entry name" value="Rhodanese-like domain"/>
    <property type="match status" value="1"/>
</dbReference>
<dbReference type="RefSeq" id="WP_035613092.1">
    <property type="nucleotide sequence ID" value="NZ_ARYK01000001.1"/>
</dbReference>
<dbReference type="Pfam" id="PF00753">
    <property type="entry name" value="Lactamase_B"/>
    <property type="match status" value="1"/>
</dbReference>
<dbReference type="SMART" id="SM00849">
    <property type="entry name" value="Lactamase_B"/>
    <property type="match status" value="1"/>
</dbReference>
<comment type="caution">
    <text evidence="3">The sequence shown here is derived from an EMBL/GenBank/DDBJ whole genome shotgun (WGS) entry which is preliminary data.</text>
</comment>
<dbReference type="GO" id="GO:0046872">
    <property type="term" value="F:metal ion binding"/>
    <property type="evidence" value="ECO:0007669"/>
    <property type="project" value="UniProtKB-KW"/>
</dbReference>
<dbReference type="InterPro" id="IPR001763">
    <property type="entry name" value="Rhodanese-like_dom"/>
</dbReference>
<dbReference type="InterPro" id="IPR001307">
    <property type="entry name" value="Thiosulphate_STrfase_CS"/>
</dbReference>
<evidence type="ECO:0000313" key="4">
    <source>
        <dbReference type="Proteomes" id="UP000025171"/>
    </source>
</evidence>
<accession>A0A059FUI7</accession>
<dbReference type="PROSITE" id="PS50206">
    <property type="entry name" value="RHODANESE_3"/>
    <property type="match status" value="1"/>
</dbReference>
<dbReference type="SUPFAM" id="SSF56281">
    <property type="entry name" value="Metallo-hydrolase/oxidoreductase"/>
    <property type="match status" value="1"/>
</dbReference>
<dbReference type="Pfam" id="PF00581">
    <property type="entry name" value="Rhodanese"/>
    <property type="match status" value="1"/>
</dbReference>
<dbReference type="SMART" id="SM00450">
    <property type="entry name" value="RHOD"/>
    <property type="match status" value="1"/>
</dbReference>
<dbReference type="GO" id="GO:0070813">
    <property type="term" value="P:hydrogen sulfide metabolic process"/>
    <property type="evidence" value="ECO:0007669"/>
    <property type="project" value="TreeGrafter"/>
</dbReference>
<dbReference type="InterPro" id="IPR044528">
    <property type="entry name" value="POD-like_MBL-fold"/>
</dbReference>
<reference evidence="3 4" key="1">
    <citation type="journal article" date="2014" name="Antonie Van Leeuwenhoek">
        <title>Hyphomonas beringensis sp. nov. and Hyphomonas chukchiensis sp. nov., isolated from surface seawater of the Bering Sea and Chukchi Sea.</title>
        <authorList>
            <person name="Li C."/>
            <person name="Lai Q."/>
            <person name="Li G."/>
            <person name="Dong C."/>
            <person name="Wang J."/>
            <person name="Liao Y."/>
            <person name="Shao Z."/>
        </authorList>
    </citation>
    <scope>NUCLEOTIDE SEQUENCE [LARGE SCALE GENOMIC DNA]</scope>
    <source>
        <strain evidence="3 4">MHS-2</strain>
    </source>
</reference>
<dbReference type="eggNOG" id="COG0491">
    <property type="taxonomic scope" value="Bacteria"/>
</dbReference>
<dbReference type="GO" id="GO:0050313">
    <property type="term" value="F:sulfur dioxygenase activity"/>
    <property type="evidence" value="ECO:0007669"/>
    <property type="project" value="InterPro"/>
</dbReference>
<evidence type="ECO:0000259" key="2">
    <source>
        <dbReference type="PROSITE" id="PS50206"/>
    </source>
</evidence>
<dbReference type="PATRIC" id="fig|1280950.3.peg.467"/>
<dbReference type="SUPFAM" id="SSF52821">
    <property type="entry name" value="Rhodanese/Cell cycle control phosphatase"/>
    <property type="match status" value="1"/>
</dbReference>
<dbReference type="PANTHER" id="PTHR43084:SF1">
    <property type="entry name" value="PERSULFIDE DIOXYGENASE ETHE1, MITOCHONDRIAL"/>
    <property type="match status" value="1"/>
</dbReference>
<feature type="domain" description="Rhodanese" evidence="2">
    <location>
        <begin position="252"/>
        <end position="342"/>
    </location>
</feature>